<dbReference type="EMBL" id="CP106738">
    <property type="protein sequence ID" value="UXX83189.1"/>
    <property type="molecule type" value="Genomic_DNA"/>
</dbReference>
<dbReference type="PROSITE" id="PS51819">
    <property type="entry name" value="VOC"/>
    <property type="match status" value="1"/>
</dbReference>
<dbReference type="Gene3D" id="3.10.180.10">
    <property type="entry name" value="2,3-Dihydroxybiphenyl 1,2-Dioxygenase, domain 1"/>
    <property type="match status" value="1"/>
</dbReference>
<evidence type="ECO:0000313" key="3">
    <source>
        <dbReference type="Proteomes" id="UP001064087"/>
    </source>
</evidence>
<gene>
    <name evidence="2" type="ORF">N7U68_19310</name>
</gene>
<name>A0ABY6DAK1_9RHOB</name>
<accession>A0ABY6DAK1</accession>
<evidence type="ECO:0000313" key="2">
    <source>
        <dbReference type="EMBL" id="UXX83189.1"/>
    </source>
</evidence>
<reference evidence="2" key="1">
    <citation type="submission" date="2022-10" db="EMBL/GenBank/DDBJ databases">
        <title>Roseovarius pelagicus sp. nov., isolated from Arctic seawater.</title>
        <authorList>
            <person name="Hong Y.W."/>
            <person name="Hwang C.Y."/>
        </authorList>
    </citation>
    <scope>NUCLEOTIDE SEQUENCE</scope>
    <source>
        <strain evidence="2">HL-MP18</strain>
    </source>
</reference>
<keyword evidence="3" id="KW-1185">Reference proteome</keyword>
<dbReference type="SUPFAM" id="SSF54593">
    <property type="entry name" value="Glyoxalase/Bleomycin resistance protein/Dihydroxybiphenyl dioxygenase"/>
    <property type="match status" value="1"/>
</dbReference>
<dbReference type="Pfam" id="PF00903">
    <property type="entry name" value="Glyoxalase"/>
    <property type="match status" value="1"/>
</dbReference>
<feature type="domain" description="VOC" evidence="1">
    <location>
        <begin position="4"/>
        <end position="113"/>
    </location>
</feature>
<evidence type="ECO:0000259" key="1">
    <source>
        <dbReference type="PROSITE" id="PS51819"/>
    </source>
</evidence>
<dbReference type="Proteomes" id="UP001064087">
    <property type="component" value="Chromosome"/>
</dbReference>
<sequence length="116" mass="13097">MIIYPPTPELPVADVEVAQHYYHAHFGFDIAWYHAEGRIGAVSHGDCAIFMRQSDGPIHPATFWIYAADVDQTYAALTGRGADIIDPIADKPWGLRQFTARDLYGNLFHFHHDIDT</sequence>
<protein>
    <submittedName>
        <fullName evidence="2">VOC family protein</fullName>
    </submittedName>
</protein>
<dbReference type="InterPro" id="IPR004360">
    <property type="entry name" value="Glyas_Fos-R_dOase_dom"/>
</dbReference>
<proteinExistence type="predicted"/>
<organism evidence="2 3">
    <name type="scientific">Roseovarius pelagicus</name>
    <dbReference type="NCBI Taxonomy" id="2980108"/>
    <lineage>
        <taxon>Bacteria</taxon>
        <taxon>Pseudomonadati</taxon>
        <taxon>Pseudomonadota</taxon>
        <taxon>Alphaproteobacteria</taxon>
        <taxon>Rhodobacterales</taxon>
        <taxon>Roseobacteraceae</taxon>
        <taxon>Roseovarius</taxon>
    </lineage>
</organism>
<dbReference type="InterPro" id="IPR029068">
    <property type="entry name" value="Glyas_Bleomycin-R_OHBP_Dase"/>
</dbReference>
<dbReference type="RefSeq" id="WP_263047874.1">
    <property type="nucleotide sequence ID" value="NZ_CP106738.1"/>
</dbReference>
<dbReference type="InterPro" id="IPR037523">
    <property type="entry name" value="VOC_core"/>
</dbReference>